<proteinExistence type="predicted"/>
<dbReference type="EMBL" id="NHRY01000260">
    <property type="protein sequence ID" value="PPQ27329.1"/>
    <property type="molecule type" value="Genomic_DNA"/>
</dbReference>
<keyword evidence="4" id="KW-1185">Reference proteome</keyword>
<evidence type="ECO:0000313" key="4">
    <source>
        <dbReference type="Proteomes" id="UP000239724"/>
    </source>
</evidence>
<feature type="domain" description="FIST" evidence="1">
    <location>
        <begin position="104"/>
        <end position="305"/>
    </location>
</feature>
<reference evidence="3 4" key="1">
    <citation type="journal article" date="2018" name="Arch. Microbiol.">
        <title>New insights into the metabolic potential of the phototrophic purple bacterium Rhodopila globiformis DSM 161(T) from its draft genome sequence and evidence for a vanadium-dependent nitrogenase.</title>
        <authorList>
            <person name="Imhoff J.F."/>
            <person name="Rahn T."/>
            <person name="Kunzel S."/>
            <person name="Neulinger S.C."/>
        </authorList>
    </citation>
    <scope>NUCLEOTIDE SEQUENCE [LARGE SCALE GENOMIC DNA]</scope>
    <source>
        <strain evidence="3 4">DSM 161</strain>
    </source>
</reference>
<dbReference type="InterPro" id="IPR013702">
    <property type="entry name" value="FIST_domain_N"/>
</dbReference>
<dbReference type="Proteomes" id="UP000239724">
    <property type="component" value="Unassembled WGS sequence"/>
</dbReference>
<gene>
    <name evidence="3" type="ORF">CCS01_27670</name>
</gene>
<organism evidence="3 4">
    <name type="scientific">Rhodopila globiformis</name>
    <name type="common">Rhodopseudomonas globiformis</name>
    <dbReference type="NCBI Taxonomy" id="1071"/>
    <lineage>
        <taxon>Bacteria</taxon>
        <taxon>Pseudomonadati</taxon>
        <taxon>Pseudomonadota</taxon>
        <taxon>Alphaproteobacteria</taxon>
        <taxon>Acetobacterales</taxon>
        <taxon>Acetobacteraceae</taxon>
        <taxon>Rhodopila</taxon>
    </lineage>
</organism>
<dbReference type="SMART" id="SM01204">
    <property type="entry name" value="FIST_C"/>
    <property type="match status" value="1"/>
</dbReference>
<dbReference type="SMART" id="SM00897">
    <property type="entry name" value="FIST"/>
    <property type="match status" value="1"/>
</dbReference>
<dbReference type="NCBIfam" id="NF041558">
    <property type="entry name" value="NosP"/>
    <property type="match status" value="1"/>
</dbReference>
<evidence type="ECO:0000259" key="2">
    <source>
        <dbReference type="SMART" id="SM01204"/>
    </source>
</evidence>
<dbReference type="Pfam" id="PF10442">
    <property type="entry name" value="FIST_C"/>
    <property type="match status" value="1"/>
</dbReference>
<dbReference type="InterPro" id="IPR019494">
    <property type="entry name" value="FIST_C"/>
</dbReference>
<feature type="domain" description="FIST C-domain" evidence="2">
    <location>
        <begin position="306"/>
        <end position="436"/>
    </location>
</feature>
<evidence type="ECO:0000313" key="3">
    <source>
        <dbReference type="EMBL" id="PPQ27329.1"/>
    </source>
</evidence>
<protein>
    <recommendedName>
        <fullName evidence="5">FIST domain containing protein</fullName>
    </recommendedName>
</protein>
<evidence type="ECO:0008006" key="5">
    <source>
        <dbReference type="Google" id="ProtNLM"/>
    </source>
</evidence>
<sequence>MGGTMHLPCALVQGLTAGTGRIENGAVTATSSVNGILRLVTSAGAGILSGGVHAARRILRRLSRAAKAMRKREMPPSGIRHAYSTAPTASEAAREIHAGLAQADLELVVLFCSRGFDLEALGPELGQLFGDATVVGCTTAGEITPVGYLEGSITGFSLSADECEAVAQLIPAISSLQIPQGTAAADALIRRLAERGSTPEPPDTFALLLIDGMCATEELVLSAIHRRLDPIPLLGGSAGDGMRFERTFVYWQGRFHPDAALLTLVKIRRPFRVFRRQHFFATDTRMVVTGADPARRVVTEINAEPAGPEYARIIGLDYRALTPMMFAGHPVMVKVGGDYYIRSIQKTNEDGSLTFYCAIDEGVVLTLARHEDIIENLRSFFADMRARMGKPLLVIGFDCVLRSVEAESRQVKHVASRILAENNVIGFSTYGEQLAAMHVNYTFTGLLIGSGTET</sequence>
<dbReference type="PANTHER" id="PTHR40252">
    <property type="entry name" value="BLR0328 PROTEIN"/>
    <property type="match status" value="1"/>
</dbReference>
<evidence type="ECO:0000259" key="1">
    <source>
        <dbReference type="SMART" id="SM00897"/>
    </source>
</evidence>
<comment type="caution">
    <text evidence="3">The sequence shown here is derived from an EMBL/GenBank/DDBJ whole genome shotgun (WGS) entry which is preliminary data.</text>
</comment>
<dbReference type="PANTHER" id="PTHR40252:SF2">
    <property type="entry name" value="BLR0328 PROTEIN"/>
    <property type="match status" value="1"/>
</dbReference>
<dbReference type="AlphaFoldDB" id="A0A2S6MYA9"/>
<accession>A0A2S6MYA9</accession>
<dbReference type="Pfam" id="PF08495">
    <property type="entry name" value="FIST"/>
    <property type="match status" value="1"/>
</dbReference>
<name>A0A2S6MYA9_RHOGL</name>